<dbReference type="EMBL" id="NBTX02000004">
    <property type="protein sequence ID" value="PNL61885.1"/>
    <property type="molecule type" value="Genomic_DNA"/>
</dbReference>
<comment type="caution">
    <text evidence="1">The sequence shown here is derived from an EMBL/GenBank/DDBJ whole genome shotgun (WGS) entry which is preliminary data.</text>
</comment>
<accession>A0AAX0WV68</accession>
<dbReference type="GeneID" id="98065780"/>
<evidence type="ECO:0000313" key="1">
    <source>
        <dbReference type="EMBL" id="PNL61885.1"/>
    </source>
</evidence>
<protein>
    <submittedName>
        <fullName evidence="1">Uncharacterized protein</fullName>
    </submittedName>
</protein>
<name>A0AAX0WV68_9GAMM</name>
<sequence>MKNRFEINFNRSKFLQEQTKNIFQEYQTHVIDLEKITQPSQEKSGFPLIVNDTPTDLAFIKIRPESICI</sequence>
<gene>
    <name evidence="1" type="ORF">A6J39_012050</name>
</gene>
<evidence type="ECO:0000313" key="2">
    <source>
        <dbReference type="Proteomes" id="UP000192511"/>
    </source>
</evidence>
<dbReference type="RefSeq" id="WP_019232429.1">
    <property type="nucleotide sequence ID" value="NZ_CAAAHR010000041.1"/>
</dbReference>
<dbReference type="Proteomes" id="UP000192511">
    <property type="component" value="Unassembled WGS sequence"/>
</dbReference>
<reference evidence="1" key="1">
    <citation type="submission" date="2017-12" db="EMBL/GenBank/DDBJ databases">
        <title>FDA dAtabase for Regulatory Grade micrObial Sequences (FDA-ARGOS): Supporting development and validation of Infectious Disease Dx tests.</title>
        <authorList>
            <person name="Kerrigan L."/>
            <person name="Tallon L.J."/>
            <person name="Sadzewicz L."/>
            <person name="Sengamalay N."/>
            <person name="Ott S."/>
            <person name="Godinez A."/>
            <person name="Nagaraj S."/>
            <person name="Vavikolanu K."/>
            <person name="Vyas G."/>
            <person name="Nadendla S."/>
            <person name="Aluvathingal J."/>
            <person name="Sichtig H."/>
        </authorList>
    </citation>
    <scope>NUCLEOTIDE SEQUENCE [LARGE SCALE GENOMIC DNA]</scope>
    <source>
        <strain evidence="1">FDAARGOS_200</strain>
    </source>
</reference>
<organism evidence="1 2">
    <name type="scientific">Legionella anisa</name>
    <dbReference type="NCBI Taxonomy" id="28082"/>
    <lineage>
        <taxon>Bacteria</taxon>
        <taxon>Pseudomonadati</taxon>
        <taxon>Pseudomonadota</taxon>
        <taxon>Gammaproteobacteria</taxon>
        <taxon>Legionellales</taxon>
        <taxon>Legionellaceae</taxon>
        <taxon>Legionella</taxon>
    </lineage>
</organism>
<keyword evidence="2" id="KW-1185">Reference proteome</keyword>
<proteinExistence type="predicted"/>
<dbReference type="AlphaFoldDB" id="A0AAX0WV68"/>